<gene>
    <name evidence="1" type="ORF">Tci_901071</name>
</gene>
<comment type="caution">
    <text evidence="1">The sequence shown here is derived from an EMBL/GenBank/DDBJ whole genome shotgun (WGS) entry which is preliminary data.</text>
</comment>
<name>A0A699V1K2_TANCI</name>
<dbReference type="AlphaFoldDB" id="A0A699V1K2"/>
<sequence>GRVSSDIEEIRMDEGEVAVERTSEDTEKMTIVLTSMDAATVLAGGIDVPTSSYSIPTVGPPAVDIHTGSDVVPTASPIIATATGMIDSLDKTNETIAKYLQEYQDFAPELPLERRIELISDLVKYQDNYS</sequence>
<evidence type="ECO:0000313" key="1">
    <source>
        <dbReference type="EMBL" id="GFD29102.1"/>
    </source>
</evidence>
<feature type="non-terminal residue" evidence="1">
    <location>
        <position position="130"/>
    </location>
</feature>
<dbReference type="EMBL" id="BKCJ011391660">
    <property type="protein sequence ID" value="GFD29102.1"/>
    <property type="molecule type" value="Genomic_DNA"/>
</dbReference>
<accession>A0A699V1K2</accession>
<reference evidence="1" key="1">
    <citation type="journal article" date="2019" name="Sci. Rep.">
        <title>Draft genome of Tanacetum cinerariifolium, the natural source of mosquito coil.</title>
        <authorList>
            <person name="Yamashiro T."/>
            <person name="Shiraishi A."/>
            <person name="Satake H."/>
            <person name="Nakayama K."/>
        </authorList>
    </citation>
    <scope>NUCLEOTIDE SEQUENCE</scope>
</reference>
<feature type="non-terminal residue" evidence="1">
    <location>
        <position position="1"/>
    </location>
</feature>
<organism evidence="1">
    <name type="scientific">Tanacetum cinerariifolium</name>
    <name type="common">Dalmatian daisy</name>
    <name type="synonym">Chrysanthemum cinerariifolium</name>
    <dbReference type="NCBI Taxonomy" id="118510"/>
    <lineage>
        <taxon>Eukaryota</taxon>
        <taxon>Viridiplantae</taxon>
        <taxon>Streptophyta</taxon>
        <taxon>Embryophyta</taxon>
        <taxon>Tracheophyta</taxon>
        <taxon>Spermatophyta</taxon>
        <taxon>Magnoliopsida</taxon>
        <taxon>eudicotyledons</taxon>
        <taxon>Gunneridae</taxon>
        <taxon>Pentapetalae</taxon>
        <taxon>asterids</taxon>
        <taxon>campanulids</taxon>
        <taxon>Asterales</taxon>
        <taxon>Asteraceae</taxon>
        <taxon>Asteroideae</taxon>
        <taxon>Anthemideae</taxon>
        <taxon>Anthemidinae</taxon>
        <taxon>Tanacetum</taxon>
    </lineage>
</organism>
<protein>
    <submittedName>
        <fullName evidence="1">Uncharacterized protein</fullName>
    </submittedName>
</protein>
<proteinExistence type="predicted"/>